<evidence type="ECO:0000256" key="1">
    <source>
        <dbReference type="SAM" id="Phobius"/>
    </source>
</evidence>
<dbReference type="Proteomes" id="UP000034504">
    <property type="component" value="Unassembled WGS sequence"/>
</dbReference>
<keyword evidence="1" id="KW-0812">Transmembrane</keyword>
<organism evidence="2 3">
    <name type="scientific">candidate division WWE3 bacterium GW2011_GWC2_44_9</name>
    <dbReference type="NCBI Taxonomy" id="1619125"/>
    <lineage>
        <taxon>Bacteria</taxon>
        <taxon>Katanobacteria</taxon>
    </lineage>
</organism>
<dbReference type="AlphaFoldDB" id="A0A0G1KGJ2"/>
<feature type="transmembrane region" description="Helical" evidence="1">
    <location>
        <begin position="6"/>
        <end position="29"/>
    </location>
</feature>
<keyword evidence="1" id="KW-1133">Transmembrane helix</keyword>
<dbReference type="EMBL" id="LCJU01000053">
    <property type="protein sequence ID" value="KKT82891.1"/>
    <property type="molecule type" value="Genomic_DNA"/>
</dbReference>
<evidence type="ECO:0000313" key="3">
    <source>
        <dbReference type="Proteomes" id="UP000034504"/>
    </source>
</evidence>
<accession>A0A0G1KGJ2</accession>
<evidence type="ECO:0000313" key="2">
    <source>
        <dbReference type="EMBL" id="KKT82891.1"/>
    </source>
</evidence>
<comment type="caution">
    <text evidence="2">The sequence shown here is derived from an EMBL/GenBank/DDBJ whole genome shotgun (WGS) entry which is preliminary data.</text>
</comment>
<sequence>MDVQLAFVILIALLTGSAIVVSVYVVFVLKDFRGTLKKTNAILDDTKTVTDSVKSPIVTVMGIADGIARGIRTARGISSLVSGWDTNDAQEEKKHVRK</sequence>
<gene>
    <name evidence="2" type="ORF">UW82_C0053G0005</name>
</gene>
<evidence type="ECO:0008006" key="4">
    <source>
        <dbReference type="Google" id="ProtNLM"/>
    </source>
</evidence>
<reference evidence="2 3" key="1">
    <citation type="journal article" date="2015" name="Nature">
        <title>rRNA introns, odd ribosomes, and small enigmatic genomes across a large radiation of phyla.</title>
        <authorList>
            <person name="Brown C.T."/>
            <person name="Hug L.A."/>
            <person name="Thomas B.C."/>
            <person name="Sharon I."/>
            <person name="Castelle C.J."/>
            <person name="Singh A."/>
            <person name="Wilkins M.J."/>
            <person name="Williams K.H."/>
            <person name="Banfield J.F."/>
        </authorList>
    </citation>
    <scope>NUCLEOTIDE SEQUENCE [LARGE SCALE GENOMIC DNA]</scope>
</reference>
<keyword evidence="1" id="KW-0472">Membrane</keyword>
<protein>
    <recommendedName>
        <fullName evidence="4">DUF948 domain-containing protein</fullName>
    </recommendedName>
</protein>
<proteinExistence type="predicted"/>
<name>A0A0G1KGJ2_UNCKA</name>